<dbReference type="InterPro" id="IPR001584">
    <property type="entry name" value="Integrase_cat-core"/>
</dbReference>
<dbReference type="PROSITE" id="PS50994">
    <property type="entry name" value="INTEGRASE"/>
    <property type="match status" value="1"/>
</dbReference>
<dbReference type="InterPro" id="IPR036397">
    <property type="entry name" value="RNaseH_sf"/>
</dbReference>
<feature type="compositionally biased region" description="Basic and acidic residues" evidence="1">
    <location>
        <begin position="539"/>
        <end position="559"/>
    </location>
</feature>
<feature type="compositionally biased region" description="Polar residues" evidence="1">
    <location>
        <begin position="562"/>
        <end position="579"/>
    </location>
</feature>
<accession>A0A8S2E995</accession>
<evidence type="ECO:0000256" key="1">
    <source>
        <dbReference type="SAM" id="MobiDB-lite"/>
    </source>
</evidence>
<feature type="region of interest" description="Disordered" evidence="1">
    <location>
        <begin position="539"/>
        <end position="687"/>
    </location>
</feature>
<evidence type="ECO:0000313" key="3">
    <source>
        <dbReference type="EMBL" id="CAF1124902.1"/>
    </source>
</evidence>
<dbReference type="GO" id="GO:0003676">
    <property type="term" value="F:nucleic acid binding"/>
    <property type="evidence" value="ECO:0007669"/>
    <property type="project" value="InterPro"/>
</dbReference>
<comment type="caution">
    <text evidence="3">The sequence shown here is derived from an EMBL/GenBank/DDBJ whole genome shotgun (WGS) entry which is preliminary data.</text>
</comment>
<gene>
    <name evidence="3" type="ORF">OVA965_LOCUS20359</name>
    <name evidence="4" type="ORF">TMI583_LOCUS20709</name>
</gene>
<feature type="compositionally biased region" description="Polar residues" evidence="1">
    <location>
        <begin position="650"/>
        <end position="665"/>
    </location>
</feature>
<dbReference type="EMBL" id="CAJNOK010010792">
    <property type="protein sequence ID" value="CAF1124902.1"/>
    <property type="molecule type" value="Genomic_DNA"/>
</dbReference>
<evidence type="ECO:0000259" key="2">
    <source>
        <dbReference type="PROSITE" id="PS50994"/>
    </source>
</evidence>
<feature type="domain" description="Integrase catalytic" evidence="2">
    <location>
        <begin position="96"/>
        <end position="220"/>
    </location>
</feature>
<dbReference type="EMBL" id="CAJOBA010018932">
    <property type="protein sequence ID" value="CAF3901896.1"/>
    <property type="molecule type" value="Genomic_DNA"/>
</dbReference>
<proteinExistence type="predicted"/>
<evidence type="ECO:0000313" key="4">
    <source>
        <dbReference type="EMBL" id="CAF3901896.1"/>
    </source>
</evidence>
<feature type="compositionally biased region" description="Basic and acidic residues" evidence="1">
    <location>
        <begin position="607"/>
        <end position="617"/>
    </location>
</feature>
<dbReference type="Gene3D" id="3.30.420.10">
    <property type="entry name" value="Ribonuclease H-like superfamily/Ribonuclease H"/>
    <property type="match status" value="1"/>
</dbReference>
<dbReference type="InterPro" id="IPR012337">
    <property type="entry name" value="RNaseH-like_sf"/>
</dbReference>
<organism evidence="3 5">
    <name type="scientific">Didymodactylos carnosus</name>
    <dbReference type="NCBI Taxonomy" id="1234261"/>
    <lineage>
        <taxon>Eukaryota</taxon>
        <taxon>Metazoa</taxon>
        <taxon>Spiralia</taxon>
        <taxon>Gnathifera</taxon>
        <taxon>Rotifera</taxon>
        <taxon>Eurotatoria</taxon>
        <taxon>Bdelloidea</taxon>
        <taxon>Philodinida</taxon>
        <taxon>Philodinidae</taxon>
        <taxon>Didymodactylos</taxon>
    </lineage>
</organism>
<sequence>MEEAFVSRFNNLVENHKSKNNIHITPEKYIEIINRLKFLNNLPNNSAERKETSDYKLLQKFELLIIGIDERLIKRRPNSQDNILYSVNTSEIFNIIDEAHKRIGHGGRDRTLKEIKSKYFNITEECVEIYMKIREECQRKKPIYLPKVVTSYFVKKPIEMFCMYGAPCILQSDNGREFVNEIVEEVKELWPGLKICHGRPRHPQSQGSVEKANDDVERKLAIWMKQNKTSINTTPFSVMFGCAPKLGLSSLPLPSATIDRLTKEEELLALIGQYGINPSGDTDSSGDIELSDGNSASNTDKTGPSVDNGADDDMEVENNNNDEHDSICHVCTCRIINMSEAFFCKDCTQLVHLACTNGLSCERCYLDYQRNENRNIANTGQEKQAKRMTARAETLSPLHIGDNVRMKIPSVDRSRVDPLTILGVVVNVDHNGLHTIGCRGGTINTKYNRKDLEHCETILKPTAVDSTSLPLRSIVANESLVGGQGLFHCDCRRGCDTNSSIKIKMASSTRATTNLNNMPNTESEIRFDQIPELDKLFAGRQERVGTSKEQWETRPEHRPGQRLNNVHTQLDSDNENNSDGCYEIDFVRPTSTASRALPSTGYSRVQQLRDGDNRESRYLQQSDDSQQTPQYKNQQRPVQVQETRDDNDSDSTYPQQSRVFRNQNRPFHGGNRGRSNGRGRGRGYYNNNNYYPPELPVFYDYVPRQYQIPFQQQQQNNYAQPTLGYPTATKRNIMSNSFQDRQISNNTATNNNSNVQNQQYNTNKQKKFRQNKVSSRSYNDPNLVYQNNTHRTTNVVPSRQCQDGYSSDQQFQGKRHIPRPPTTLNQFESDINLVRNKNQLQTRDNQYEDMWSNTIEEQTPMYFEQINQNLAKTPKYLKPAVP</sequence>
<dbReference type="AlphaFoldDB" id="A0A8S2E995"/>
<feature type="region of interest" description="Disordered" evidence="1">
    <location>
        <begin position="280"/>
        <end position="319"/>
    </location>
</feature>
<name>A0A8S2E995_9BILA</name>
<dbReference type="SUPFAM" id="SSF53098">
    <property type="entry name" value="Ribonuclease H-like"/>
    <property type="match status" value="1"/>
</dbReference>
<feature type="compositionally biased region" description="Polar residues" evidence="1">
    <location>
        <begin position="292"/>
        <end position="302"/>
    </location>
</feature>
<dbReference type="GO" id="GO:0015074">
    <property type="term" value="P:DNA integration"/>
    <property type="evidence" value="ECO:0007669"/>
    <property type="project" value="InterPro"/>
</dbReference>
<feature type="compositionally biased region" description="Polar residues" evidence="1">
    <location>
        <begin position="618"/>
        <end position="641"/>
    </location>
</feature>
<protein>
    <recommendedName>
        <fullName evidence="2">Integrase catalytic domain-containing protein</fullName>
    </recommendedName>
</protein>
<dbReference type="Proteomes" id="UP000682733">
    <property type="component" value="Unassembled WGS sequence"/>
</dbReference>
<dbReference type="Proteomes" id="UP000677228">
    <property type="component" value="Unassembled WGS sequence"/>
</dbReference>
<reference evidence="3" key="1">
    <citation type="submission" date="2021-02" db="EMBL/GenBank/DDBJ databases">
        <authorList>
            <person name="Nowell W R."/>
        </authorList>
    </citation>
    <scope>NUCLEOTIDE SEQUENCE</scope>
</reference>
<evidence type="ECO:0000313" key="5">
    <source>
        <dbReference type="Proteomes" id="UP000677228"/>
    </source>
</evidence>